<name>A0ABY9JQP3_9BACI</name>
<feature type="transmembrane region" description="Helical" evidence="1">
    <location>
        <begin position="59"/>
        <end position="83"/>
    </location>
</feature>
<evidence type="ECO:0008006" key="4">
    <source>
        <dbReference type="Google" id="ProtNLM"/>
    </source>
</evidence>
<dbReference type="Proteomes" id="UP001197974">
    <property type="component" value="Chromosome"/>
</dbReference>
<organism evidence="2 3">
    <name type="scientific">Bacillus carboniphilus</name>
    <dbReference type="NCBI Taxonomy" id="86663"/>
    <lineage>
        <taxon>Bacteria</taxon>
        <taxon>Bacillati</taxon>
        <taxon>Bacillota</taxon>
        <taxon>Bacilli</taxon>
        <taxon>Bacillales</taxon>
        <taxon>Bacillaceae</taxon>
        <taxon>Bacillus</taxon>
    </lineage>
</organism>
<evidence type="ECO:0000313" key="2">
    <source>
        <dbReference type="EMBL" id="WLR41724.1"/>
    </source>
</evidence>
<gene>
    <name evidence="2" type="ORF">LC087_12730</name>
</gene>
<keyword evidence="3" id="KW-1185">Reference proteome</keyword>
<dbReference type="RefSeq" id="WP_226543463.1">
    <property type="nucleotide sequence ID" value="NZ_CP129013.1"/>
</dbReference>
<reference evidence="2 3" key="1">
    <citation type="submission" date="2023-06" db="EMBL/GenBank/DDBJ databases">
        <title>Five Gram-positive bacteria isolated from mangrove sediments in Shenzhen, Guangdong, China.</title>
        <authorList>
            <person name="Yu S."/>
            <person name="Zheng W."/>
            <person name="Huang Y."/>
        </authorList>
    </citation>
    <scope>NUCLEOTIDE SEQUENCE [LARGE SCALE GENOMIC DNA]</scope>
    <source>
        <strain evidence="2 3">SaN35-3</strain>
    </source>
</reference>
<feature type="transmembrane region" description="Helical" evidence="1">
    <location>
        <begin position="6"/>
        <end position="23"/>
    </location>
</feature>
<dbReference type="EMBL" id="CP129013">
    <property type="protein sequence ID" value="WLR41724.1"/>
    <property type="molecule type" value="Genomic_DNA"/>
</dbReference>
<keyword evidence="1" id="KW-0812">Transmembrane</keyword>
<feature type="transmembrane region" description="Helical" evidence="1">
    <location>
        <begin position="95"/>
        <end position="116"/>
    </location>
</feature>
<accession>A0ABY9JQP3</accession>
<evidence type="ECO:0000256" key="1">
    <source>
        <dbReference type="SAM" id="Phobius"/>
    </source>
</evidence>
<keyword evidence="1" id="KW-0472">Membrane</keyword>
<sequence length="121" mass="13934">MIKFGIFLIITIIVVPSLIKWSYKGDLASKVLGYSIAFFFLAVNIILGADVFFNYSVNNYIICILMICLPIMVIIGVVIKYIIGDDEDKKNVRTYFIFLFCLLGSFFLFVILMKFLKEVLY</sequence>
<keyword evidence="1" id="KW-1133">Transmembrane helix</keyword>
<protein>
    <recommendedName>
        <fullName evidence="4">DUF3397 domain-containing protein</fullName>
    </recommendedName>
</protein>
<proteinExistence type="predicted"/>
<evidence type="ECO:0000313" key="3">
    <source>
        <dbReference type="Proteomes" id="UP001197974"/>
    </source>
</evidence>
<feature type="transmembrane region" description="Helical" evidence="1">
    <location>
        <begin position="32"/>
        <end position="53"/>
    </location>
</feature>